<sequence length="91" mass="10133">MNGCKAHRMKILFGVSKYHPEVPRDAPSCYRNAPFANMSFVSSQENASFEHQGRPGKGQRLAGLMIQYGVGVRARSTCFINSVDENYFSDA</sequence>
<comment type="caution">
    <text evidence="1">The sequence shown here is derived from an EMBL/GenBank/DDBJ whole genome shotgun (WGS) entry which is preliminary data.</text>
</comment>
<reference evidence="1 2" key="1">
    <citation type="submission" date="2018-06" db="EMBL/GenBank/DDBJ databases">
        <title>Genomic Encyclopedia of Type Strains, Phase III (KMG-III): the genomes of soil and plant-associated and newly described type strains.</title>
        <authorList>
            <person name="Whitman W."/>
        </authorList>
    </citation>
    <scope>NUCLEOTIDE SEQUENCE [LARGE SCALE GENOMIC DNA]</scope>
    <source>
        <strain evidence="1 2">JA737</strain>
    </source>
</reference>
<name>A0A318U484_9RHOB</name>
<dbReference type="Proteomes" id="UP000247727">
    <property type="component" value="Unassembled WGS sequence"/>
</dbReference>
<organism evidence="1 2">
    <name type="scientific">Rhodobacter viridis</name>
    <dbReference type="NCBI Taxonomy" id="1054202"/>
    <lineage>
        <taxon>Bacteria</taxon>
        <taxon>Pseudomonadati</taxon>
        <taxon>Pseudomonadota</taxon>
        <taxon>Alphaproteobacteria</taxon>
        <taxon>Rhodobacterales</taxon>
        <taxon>Rhodobacter group</taxon>
        <taxon>Rhodobacter</taxon>
    </lineage>
</organism>
<gene>
    <name evidence="1" type="ORF">C8J30_105190</name>
</gene>
<evidence type="ECO:0000313" key="2">
    <source>
        <dbReference type="Proteomes" id="UP000247727"/>
    </source>
</evidence>
<protein>
    <submittedName>
        <fullName evidence="1">Uncharacterized protein</fullName>
    </submittedName>
</protein>
<keyword evidence="2" id="KW-1185">Reference proteome</keyword>
<dbReference type="AlphaFoldDB" id="A0A318U484"/>
<dbReference type="EMBL" id="QJTK01000005">
    <property type="protein sequence ID" value="PYF10379.1"/>
    <property type="molecule type" value="Genomic_DNA"/>
</dbReference>
<accession>A0A318U484</accession>
<evidence type="ECO:0000313" key="1">
    <source>
        <dbReference type="EMBL" id="PYF10379.1"/>
    </source>
</evidence>
<proteinExistence type="predicted"/>